<keyword evidence="1" id="KW-0812">Transmembrane</keyword>
<gene>
    <name evidence="2" type="ORF">CLTHE_24840</name>
</gene>
<dbReference type="RefSeq" id="WP_002597219.1">
    <property type="nucleotide sequence ID" value="NZ_LTAY01000068.1"/>
</dbReference>
<evidence type="ECO:0000313" key="2">
    <source>
        <dbReference type="EMBL" id="OPX46850.1"/>
    </source>
</evidence>
<keyword evidence="1" id="KW-1133">Transmembrane helix</keyword>
<accession>A0A1V4SSK1</accession>
<reference evidence="2 3" key="1">
    <citation type="submission" date="2016-02" db="EMBL/GenBank/DDBJ databases">
        <title>Genome sequence of Clostridium thermobutyricum DSM 4928.</title>
        <authorList>
            <person name="Poehlein A."/>
            <person name="Daniel R."/>
        </authorList>
    </citation>
    <scope>NUCLEOTIDE SEQUENCE [LARGE SCALE GENOMIC DNA]</scope>
    <source>
        <strain evidence="2 3">DSM 4928</strain>
    </source>
</reference>
<sequence length="45" mass="5077">MISKRKLAGGIIIIVLCIILSILIINHNINKHNREIENAKILSNE</sequence>
<dbReference type="AlphaFoldDB" id="A0A1V4SSK1"/>
<dbReference type="Proteomes" id="UP000191448">
    <property type="component" value="Unassembled WGS sequence"/>
</dbReference>
<feature type="transmembrane region" description="Helical" evidence="1">
    <location>
        <begin position="7"/>
        <end position="25"/>
    </location>
</feature>
<evidence type="ECO:0000256" key="1">
    <source>
        <dbReference type="SAM" id="Phobius"/>
    </source>
</evidence>
<proteinExistence type="predicted"/>
<keyword evidence="1" id="KW-0472">Membrane</keyword>
<dbReference type="EMBL" id="LTAY01000068">
    <property type="protein sequence ID" value="OPX46850.1"/>
    <property type="molecule type" value="Genomic_DNA"/>
</dbReference>
<name>A0A1V4SSK1_9CLOT</name>
<organism evidence="2 3">
    <name type="scientific">Clostridium thermobutyricum DSM 4928</name>
    <dbReference type="NCBI Taxonomy" id="1121339"/>
    <lineage>
        <taxon>Bacteria</taxon>
        <taxon>Bacillati</taxon>
        <taxon>Bacillota</taxon>
        <taxon>Clostridia</taxon>
        <taxon>Eubacteriales</taxon>
        <taxon>Clostridiaceae</taxon>
        <taxon>Clostridium</taxon>
    </lineage>
</organism>
<comment type="caution">
    <text evidence="2">The sequence shown here is derived from an EMBL/GenBank/DDBJ whole genome shotgun (WGS) entry which is preliminary data.</text>
</comment>
<evidence type="ECO:0000313" key="3">
    <source>
        <dbReference type="Proteomes" id="UP000191448"/>
    </source>
</evidence>
<protein>
    <submittedName>
        <fullName evidence="2">Uncharacterized protein</fullName>
    </submittedName>
</protein>